<evidence type="ECO:0000256" key="5">
    <source>
        <dbReference type="ARBA" id="ARBA00023242"/>
    </source>
</evidence>
<dbReference type="GeneID" id="27662942"/>
<feature type="region of interest" description="Disordered" evidence="6">
    <location>
        <begin position="524"/>
        <end position="544"/>
    </location>
</feature>
<organism evidence="7 8">
    <name type="scientific">Sporothrix schenckii 1099-18</name>
    <dbReference type="NCBI Taxonomy" id="1397361"/>
    <lineage>
        <taxon>Eukaryota</taxon>
        <taxon>Fungi</taxon>
        <taxon>Dikarya</taxon>
        <taxon>Ascomycota</taxon>
        <taxon>Pezizomycotina</taxon>
        <taxon>Sordariomycetes</taxon>
        <taxon>Sordariomycetidae</taxon>
        <taxon>Ophiostomatales</taxon>
        <taxon>Ophiostomataceae</taxon>
        <taxon>Sporothrix</taxon>
    </lineage>
</organism>
<evidence type="ECO:0000313" key="7">
    <source>
        <dbReference type="EMBL" id="KJR81619.1"/>
    </source>
</evidence>
<dbReference type="EMBL" id="AXCR01000011">
    <property type="protein sequence ID" value="KJR81619.1"/>
    <property type="molecule type" value="Genomic_DNA"/>
</dbReference>
<dbReference type="Proteomes" id="UP000033710">
    <property type="component" value="Unassembled WGS sequence"/>
</dbReference>
<comment type="subcellular location">
    <subcellularLocation>
        <location evidence="1">Nucleus</location>
    </subcellularLocation>
</comment>
<sequence>MAGGRSVEAASRGPSHSAPYGQACLHCFKAKCRCVSRPDGDGCERCHRLQKTCHSSEAIRKRSRPKASAAGATAGVLRSADATEERVATIEEKLDGIMTMLQAVTQAPAKAAAAALRDVFGGRMDEHLRGVLHDGDSDGTQMEQQPLPLPPPIGQRPQTQSPRQSDTPTSLSTSPATVEGAPGAGAAALARIPSPVLYESLSQEARDHAWSVFRSTYLPYCPFLWFPPETTSAQLQRHRPFLLRCIVASTTTLVRDKAAQGRAIKEQLAREMLVDNRSNMDLLLGLLVFIAWGSDPMVSRSGTLSRLVMLALSLVCDMRLHKPLPADQHMVTTYTGDDPKCDEKGYERVPAAAGVAAGVADVADVTDTDGIHLSDSEETLAKQRAVLGCFLIASSTSIYFAQIDGMRWTPQMAGCLRAVEAHTACPGDVVLAYQVRLQQIVQRAVHAREHEAALPLYITDAFRTQLHELTAARPQFPPAMAMDIASGQQHQDAPSPVQLWTAVSAAHEQYVELSLSEMTFSAADSPSAADAPTTEEGSTTSTETDVDRVQCYWRSVHAIRALCDALLDGVPPTAFAGVSFMVWAQLFRAVVTLVRLSTLPPRAPRVDVAIDARAVRATVDLLDVLDRFAERLKSAAAGLGRGLWRGPQRQIDDVFGRMAHLVRVLRAAVATRLETTAVDGDGDADADGHSRLAANDTAEPPPWHLVETVMGQTTVGWGDIWLEGMFPRF</sequence>
<keyword evidence="3" id="KW-0238">DNA-binding</keyword>
<dbReference type="InterPro" id="IPR036864">
    <property type="entry name" value="Zn2-C6_fun-type_DNA-bd_sf"/>
</dbReference>
<evidence type="ECO:0000256" key="6">
    <source>
        <dbReference type="SAM" id="MobiDB-lite"/>
    </source>
</evidence>
<dbReference type="GO" id="GO:0000976">
    <property type="term" value="F:transcription cis-regulatory region binding"/>
    <property type="evidence" value="ECO:0007669"/>
    <property type="project" value="TreeGrafter"/>
</dbReference>
<evidence type="ECO:0000256" key="2">
    <source>
        <dbReference type="ARBA" id="ARBA00023015"/>
    </source>
</evidence>
<comment type="caution">
    <text evidence="7">The sequence shown here is derived from an EMBL/GenBank/DDBJ whole genome shotgun (WGS) entry which is preliminary data.</text>
</comment>
<reference evidence="7 8" key="1">
    <citation type="journal article" date="2014" name="BMC Genomics">
        <title>Comparative genomics of the major fungal agents of human and animal Sporotrichosis: Sporothrix schenckii and Sporothrix brasiliensis.</title>
        <authorList>
            <person name="Teixeira M.M."/>
            <person name="de Almeida L.G."/>
            <person name="Kubitschek-Barreira P."/>
            <person name="Alves F.L."/>
            <person name="Kioshima E.S."/>
            <person name="Abadio A.K."/>
            <person name="Fernandes L."/>
            <person name="Derengowski L.S."/>
            <person name="Ferreira K.S."/>
            <person name="Souza R.C."/>
            <person name="Ruiz J.C."/>
            <person name="de Andrade N.C."/>
            <person name="Paes H.C."/>
            <person name="Nicola A.M."/>
            <person name="Albuquerque P."/>
            <person name="Gerber A.L."/>
            <person name="Martins V.P."/>
            <person name="Peconick L.D."/>
            <person name="Neto A.V."/>
            <person name="Chaucanez C.B."/>
            <person name="Silva P.A."/>
            <person name="Cunha O.L."/>
            <person name="de Oliveira F.F."/>
            <person name="dos Santos T.C."/>
            <person name="Barros A.L."/>
            <person name="Soares M.A."/>
            <person name="de Oliveira L.M."/>
            <person name="Marini M.M."/>
            <person name="Villalobos-Duno H."/>
            <person name="Cunha M.M."/>
            <person name="de Hoog S."/>
            <person name="da Silveira J.F."/>
            <person name="Henrissat B."/>
            <person name="Nino-Vega G.A."/>
            <person name="Cisalpino P.S."/>
            <person name="Mora-Montes H.M."/>
            <person name="Almeida S.R."/>
            <person name="Stajich J.E."/>
            <person name="Lopes-Bezerra L.M."/>
            <person name="Vasconcelos A.T."/>
            <person name="Felipe M.S."/>
        </authorList>
    </citation>
    <scope>NUCLEOTIDE SEQUENCE [LARGE SCALE GENOMIC DNA]</scope>
    <source>
        <strain evidence="7 8">1099-18</strain>
    </source>
</reference>
<feature type="compositionally biased region" description="Low complexity" evidence="6">
    <location>
        <begin position="524"/>
        <end position="543"/>
    </location>
</feature>
<dbReference type="GO" id="GO:0005634">
    <property type="term" value="C:nucleus"/>
    <property type="evidence" value="ECO:0007669"/>
    <property type="project" value="UniProtKB-SubCell"/>
</dbReference>
<dbReference type="GO" id="GO:0000981">
    <property type="term" value="F:DNA-binding transcription factor activity, RNA polymerase II-specific"/>
    <property type="evidence" value="ECO:0007669"/>
    <property type="project" value="InterPro"/>
</dbReference>
<keyword evidence="2" id="KW-0805">Transcription regulation</keyword>
<accession>A0A0F2LXQ6</accession>
<dbReference type="Gene3D" id="4.10.240.10">
    <property type="entry name" value="Zn(2)-C6 fungal-type DNA-binding domain"/>
    <property type="match status" value="1"/>
</dbReference>
<gene>
    <name evidence="7" type="ORF">SPSK_00717</name>
</gene>
<evidence type="ECO:0000256" key="3">
    <source>
        <dbReference type="ARBA" id="ARBA00023125"/>
    </source>
</evidence>
<evidence type="ECO:0008006" key="9">
    <source>
        <dbReference type="Google" id="ProtNLM"/>
    </source>
</evidence>
<evidence type="ECO:0000256" key="4">
    <source>
        <dbReference type="ARBA" id="ARBA00023163"/>
    </source>
</evidence>
<feature type="region of interest" description="Disordered" evidence="6">
    <location>
        <begin position="129"/>
        <end position="182"/>
    </location>
</feature>
<dbReference type="PANTHER" id="PTHR31845:SF18">
    <property type="entry name" value="ZN(II)2CYS6 TRANSCRIPTION FACTOR (EUROFUNG)"/>
    <property type="match status" value="1"/>
</dbReference>
<proteinExistence type="predicted"/>
<protein>
    <recommendedName>
        <fullName evidence="9">Zn(2)-C6 fungal-type domain-containing protein</fullName>
    </recommendedName>
</protein>
<dbReference type="GO" id="GO:0008270">
    <property type="term" value="F:zinc ion binding"/>
    <property type="evidence" value="ECO:0007669"/>
    <property type="project" value="InterPro"/>
</dbReference>
<feature type="region of interest" description="Disordered" evidence="6">
    <location>
        <begin position="678"/>
        <end position="699"/>
    </location>
</feature>
<keyword evidence="4" id="KW-0804">Transcription</keyword>
<evidence type="ECO:0000313" key="8">
    <source>
        <dbReference type="Proteomes" id="UP000033710"/>
    </source>
</evidence>
<dbReference type="InterPro" id="IPR051089">
    <property type="entry name" value="prtT"/>
</dbReference>
<dbReference type="KEGG" id="ssck:SPSK_00717"/>
<keyword evidence="5" id="KW-0539">Nucleus</keyword>
<dbReference type="VEuPathDB" id="FungiDB:SPSK_00717"/>
<dbReference type="RefSeq" id="XP_016584295.1">
    <property type="nucleotide sequence ID" value="XM_016727665.1"/>
</dbReference>
<evidence type="ECO:0000256" key="1">
    <source>
        <dbReference type="ARBA" id="ARBA00004123"/>
    </source>
</evidence>
<reference evidence="7 8" key="2">
    <citation type="journal article" date="2015" name="Eukaryot. Cell">
        <title>Asexual propagation of a virulent clone complex in a human and feline outbreak of sporotrichosis.</title>
        <authorList>
            <person name="Teixeira Mde M."/>
            <person name="Rodrigues A.M."/>
            <person name="Tsui C.K."/>
            <person name="de Almeida L.G."/>
            <person name="Van Diepeningen A.D."/>
            <person name="van den Ende B.G."/>
            <person name="Fernandes G.F."/>
            <person name="Kano R."/>
            <person name="Hamelin R.C."/>
            <person name="Lopes-Bezerra L.M."/>
            <person name="Vasconcelos A.T."/>
            <person name="de Hoog S."/>
            <person name="de Camargo Z.P."/>
            <person name="Felipe M.S."/>
        </authorList>
    </citation>
    <scope>NUCLEOTIDE SEQUENCE [LARGE SCALE GENOMIC DNA]</scope>
    <source>
        <strain evidence="7 8">1099-18</strain>
    </source>
</reference>
<dbReference type="PANTHER" id="PTHR31845">
    <property type="entry name" value="FINGER DOMAIN PROTEIN, PUTATIVE-RELATED"/>
    <property type="match status" value="1"/>
</dbReference>
<feature type="compositionally biased region" description="Polar residues" evidence="6">
    <location>
        <begin position="156"/>
        <end position="176"/>
    </location>
</feature>
<dbReference type="OrthoDB" id="1600564at2759"/>
<name>A0A0F2LXQ6_SPOSC</name>
<dbReference type="AlphaFoldDB" id="A0A0F2LXQ6"/>